<evidence type="ECO:0000256" key="1">
    <source>
        <dbReference type="SAM" id="MobiDB-lite"/>
    </source>
</evidence>
<proteinExistence type="predicted"/>
<keyword evidence="2" id="KW-0732">Signal</keyword>
<name>A0A0G4F373_9ALVE</name>
<feature type="signal peptide" evidence="2">
    <location>
        <begin position="1"/>
        <end position="23"/>
    </location>
</feature>
<feature type="compositionally biased region" description="Basic and acidic residues" evidence="1">
    <location>
        <begin position="352"/>
        <end position="370"/>
    </location>
</feature>
<dbReference type="PROSITE" id="PS50072">
    <property type="entry name" value="CSA_PPIASE_2"/>
    <property type="match status" value="1"/>
</dbReference>
<accession>A0A0G4F373</accession>
<gene>
    <name evidence="4" type="ORF">Cvel_14896</name>
</gene>
<dbReference type="GO" id="GO:0006457">
    <property type="term" value="P:protein folding"/>
    <property type="evidence" value="ECO:0007669"/>
    <property type="project" value="TreeGrafter"/>
</dbReference>
<dbReference type="SUPFAM" id="SSF50891">
    <property type="entry name" value="Cyclophilin-like"/>
    <property type="match status" value="1"/>
</dbReference>
<dbReference type="InterPro" id="IPR002130">
    <property type="entry name" value="Cyclophilin-type_PPIase_dom"/>
</dbReference>
<dbReference type="EMBL" id="CDMZ01000087">
    <property type="protein sequence ID" value="CEM06358.1"/>
    <property type="molecule type" value="Genomic_DNA"/>
</dbReference>
<feature type="chain" id="PRO_5005188019" description="PPIase cyclophilin-type domain-containing protein" evidence="2">
    <location>
        <begin position="24"/>
        <end position="430"/>
    </location>
</feature>
<sequence>MKRLPELWLAAAAAFLSVCPCAAFRLSESSRLLERGGRLRSGTRRGTWPASALGLETGCEEEFSSRKEGESLSFLSFDEEEGDRSFVVEGRRGGRRDGLRRAAAAAAAIGAWGGVQVVLSGAVPLASAQDEVFANNTDQLLSPLEEINVDKGIPPPREDWILLNETLPEPTERVWMEFEKRGVFLGRINITLYGKIVPKAADNFASLCRGDKGVSYENSTMFRVLRDINLQFGDIGDEGRGLRGRSSFGAPFARENFRIRHSVVGHNVVSMIRSGQPPYLLDSRFLITRNDIAEYADDRFVAVGRVTGGEETLATLDQVKTRGVGNRPRQPVRIRACGVYDDPVEPSLRSVYDETRAQERSKAKKDKETETESEFQAVPASSLQPILIDKKKLTEEDNRRQAELKAKKIQQKETVEKANRFGFFGITSDK</sequence>
<evidence type="ECO:0000259" key="3">
    <source>
        <dbReference type="PROSITE" id="PS50072"/>
    </source>
</evidence>
<dbReference type="PANTHER" id="PTHR11071:SF561">
    <property type="entry name" value="PEPTIDYL-PROLYL CIS-TRANS ISOMERASE D-RELATED"/>
    <property type="match status" value="1"/>
</dbReference>
<dbReference type="GO" id="GO:0016018">
    <property type="term" value="F:cyclosporin A binding"/>
    <property type="evidence" value="ECO:0007669"/>
    <property type="project" value="TreeGrafter"/>
</dbReference>
<dbReference type="Gene3D" id="2.40.100.10">
    <property type="entry name" value="Cyclophilin-like"/>
    <property type="match status" value="1"/>
</dbReference>
<protein>
    <recommendedName>
        <fullName evidence="3">PPIase cyclophilin-type domain-containing protein</fullName>
    </recommendedName>
</protein>
<feature type="region of interest" description="Disordered" evidence="1">
    <location>
        <begin position="352"/>
        <end position="382"/>
    </location>
</feature>
<feature type="domain" description="PPIase cyclophilin-type" evidence="3">
    <location>
        <begin position="175"/>
        <end position="339"/>
    </location>
</feature>
<dbReference type="GO" id="GO:0003755">
    <property type="term" value="F:peptidyl-prolyl cis-trans isomerase activity"/>
    <property type="evidence" value="ECO:0007669"/>
    <property type="project" value="InterPro"/>
</dbReference>
<evidence type="ECO:0000313" key="4">
    <source>
        <dbReference type="EMBL" id="CEM06358.1"/>
    </source>
</evidence>
<evidence type="ECO:0000256" key="2">
    <source>
        <dbReference type="SAM" id="SignalP"/>
    </source>
</evidence>
<reference evidence="4" key="1">
    <citation type="submission" date="2014-11" db="EMBL/GenBank/DDBJ databases">
        <authorList>
            <person name="Otto D Thomas"/>
            <person name="Naeem Raeece"/>
        </authorList>
    </citation>
    <scope>NUCLEOTIDE SEQUENCE</scope>
</reference>
<dbReference type="Pfam" id="PF00160">
    <property type="entry name" value="Pro_isomerase"/>
    <property type="match status" value="1"/>
</dbReference>
<organism evidence="4">
    <name type="scientific">Chromera velia CCMP2878</name>
    <dbReference type="NCBI Taxonomy" id="1169474"/>
    <lineage>
        <taxon>Eukaryota</taxon>
        <taxon>Sar</taxon>
        <taxon>Alveolata</taxon>
        <taxon>Colpodellida</taxon>
        <taxon>Chromeraceae</taxon>
        <taxon>Chromera</taxon>
    </lineage>
</organism>
<dbReference type="PhylomeDB" id="A0A0G4F373"/>
<dbReference type="AlphaFoldDB" id="A0A0G4F373"/>
<dbReference type="PANTHER" id="PTHR11071">
    <property type="entry name" value="PEPTIDYL-PROLYL CIS-TRANS ISOMERASE"/>
    <property type="match status" value="1"/>
</dbReference>
<dbReference type="GO" id="GO:0005737">
    <property type="term" value="C:cytoplasm"/>
    <property type="evidence" value="ECO:0007669"/>
    <property type="project" value="TreeGrafter"/>
</dbReference>
<dbReference type="InterPro" id="IPR029000">
    <property type="entry name" value="Cyclophilin-like_dom_sf"/>
</dbReference>
<dbReference type="VEuPathDB" id="CryptoDB:Cvel_14896"/>